<feature type="region of interest" description="Disordered" evidence="2">
    <location>
        <begin position="474"/>
        <end position="493"/>
    </location>
</feature>
<gene>
    <name evidence="5" type="ORF">BKA59DRAFT_513683</name>
</gene>
<evidence type="ECO:0000313" key="6">
    <source>
        <dbReference type="Proteomes" id="UP000813427"/>
    </source>
</evidence>
<keyword evidence="1" id="KW-0175">Coiled coil</keyword>
<reference evidence="5" key="1">
    <citation type="journal article" date="2021" name="Nat. Commun.">
        <title>Genetic determinants of endophytism in the Arabidopsis root mycobiome.</title>
        <authorList>
            <person name="Mesny F."/>
            <person name="Miyauchi S."/>
            <person name="Thiergart T."/>
            <person name="Pickel B."/>
            <person name="Atanasova L."/>
            <person name="Karlsson M."/>
            <person name="Huettel B."/>
            <person name="Barry K.W."/>
            <person name="Haridas S."/>
            <person name="Chen C."/>
            <person name="Bauer D."/>
            <person name="Andreopoulos W."/>
            <person name="Pangilinan J."/>
            <person name="LaButti K."/>
            <person name="Riley R."/>
            <person name="Lipzen A."/>
            <person name="Clum A."/>
            <person name="Drula E."/>
            <person name="Henrissat B."/>
            <person name="Kohler A."/>
            <person name="Grigoriev I.V."/>
            <person name="Martin F.M."/>
            <person name="Hacquard S."/>
        </authorList>
    </citation>
    <scope>NUCLEOTIDE SEQUENCE</scope>
    <source>
        <strain evidence="5">MPI-SDFR-AT-0068</strain>
    </source>
</reference>
<dbReference type="PANTHER" id="PTHR32046">
    <property type="entry name" value="G DOMAIN-CONTAINING PROTEIN"/>
    <property type="match status" value="1"/>
</dbReference>
<dbReference type="PROSITE" id="PS00675">
    <property type="entry name" value="SIGMA54_INTERACT_1"/>
    <property type="match status" value="1"/>
</dbReference>
<name>A0A8K0RUK9_9HYPO</name>
<evidence type="ECO:0000256" key="1">
    <source>
        <dbReference type="SAM" id="Coils"/>
    </source>
</evidence>
<dbReference type="AlphaFoldDB" id="A0A8K0RUK9"/>
<proteinExistence type="predicted"/>
<feature type="compositionally biased region" description="Polar residues" evidence="2">
    <location>
        <begin position="1223"/>
        <end position="1234"/>
    </location>
</feature>
<feature type="compositionally biased region" description="Low complexity" evidence="2">
    <location>
        <begin position="1235"/>
        <end position="1246"/>
    </location>
</feature>
<evidence type="ECO:0000259" key="4">
    <source>
        <dbReference type="Pfam" id="PF26633"/>
    </source>
</evidence>
<sequence>MAEYTRPALGQEVPLGTLYDARLDQFLSGPSLPRNPPRCSILETPCPNAIQNEISVSLGASHAARFQGMGVDDNLAASVLSGLVEPKGSATFLNDGTLDKEFLYGAVHHVYNTCEERLNLCEPRFPDAAHVGDFRSTHVVVGIKWGIQNIMTMKLCITNPSERTALEASFHRDMVEFTDIARSLPSLNFNDNSASNRLKQKYELKLYTDRQRDGGIPKGTLSIMCRFVQLGPEHIRGHDGKRHAISYTLLPIHILRQLLSGTVPVPNSILGFRLVVQTHLFMELFDEFNDGEEKLDEYRHFLQGKKQYVSRAHIDHLKYTITSLKTAHESMKASFSKAVASIRGGTAGENCLQELLGGFTPVSFTSFVNEQTDKINFIDEAVGSGATYIGFNGLSPDSVTLAHPEPPPYAFHFNNYVVRSSRSWADQRVSLLEFLWVPDRRSQVYLVDFDAFPAYGHLQSAQLIQMQRHNAQMAQPTEPRETSIPVKPAPRDEAAPCATRKCIAQYDENALHTFNTAKPTWRQLVKIPCPGRYCDSRLNCVWTCAICDIPIKFAFTQEYIYCHCGRAFFNKWRFKCNDEDHGQSFVRYRSRDLRRLLTRMDREIYRNILVLGETGVGKSTFINAFHNYLVFESFENAKEASEHNLEFSVPCSFSVNYPDPSTPYGKFKSVRIQVGCQGDDTERDGNDGDSATQKTSVYPMRYRNTTYRLIDTPGIGDTRGPEQDKINMRGILDALVKYQEVHGILILLKTDQSRLTATFTFCFEELLSHIHRSAVANIAFGFTHARNSNYILGQSLGPLNRLLTEHTDVNFTLNPSTAYCFDAESFRYLAAHHQGVKVGDDTVYRESWDKSREATLSFLDHIDSLKPHDVSQMLGMDEVRQVISQLIIPMIDVSQEIAKNLDVLKEKVKELKDTQLTGDELRERLHIERIKLDSKKLDKPRTVCTHPSCCDLKRDVDGEVVTLYRTICHEDCRLPGVTGDCVGDRGLIDCRAFKHDPDRSCSTCRHPWRQHMHSFYILKEVRVQIKDKEIERRLKQNMSDVALRKQVICNIQQYQEEYQHERNQLRKATARFVTYLKENAILPINDATEKYYNQLIKNEEDKIQLGKERKYNVDKNKKKLKSLEHDRRKYLELIDTIKNNKHIPRGSGEELLTREDISEQIIELYNLKHFGSSLKNLKEVITSSKRDVHREDLPFRRRSSSLNAENGSSGSDEGIGGKEKSVRQTTSQGFSNWFSRLSRQSSGRGQ</sequence>
<accession>A0A8K0RUK9</accession>
<organism evidence="5 6">
    <name type="scientific">Fusarium tricinctum</name>
    <dbReference type="NCBI Taxonomy" id="61284"/>
    <lineage>
        <taxon>Eukaryota</taxon>
        <taxon>Fungi</taxon>
        <taxon>Dikarya</taxon>
        <taxon>Ascomycota</taxon>
        <taxon>Pezizomycotina</taxon>
        <taxon>Sordariomycetes</taxon>
        <taxon>Hypocreomycetidae</taxon>
        <taxon>Hypocreales</taxon>
        <taxon>Nectriaceae</taxon>
        <taxon>Fusarium</taxon>
        <taxon>Fusarium tricinctum species complex</taxon>
    </lineage>
</organism>
<protein>
    <recommendedName>
        <fullName evidence="7">G domain-containing protein</fullName>
    </recommendedName>
</protein>
<feature type="coiled-coil region" evidence="1">
    <location>
        <begin position="1044"/>
        <end position="1071"/>
    </location>
</feature>
<dbReference type="Gene3D" id="3.40.50.300">
    <property type="entry name" value="P-loop containing nucleotide triphosphate hydrolases"/>
    <property type="match status" value="1"/>
</dbReference>
<dbReference type="Pfam" id="PF24676">
    <property type="entry name" value="DUF7656"/>
    <property type="match status" value="1"/>
</dbReference>
<dbReference type="InterPro" id="IPR058519">
    <property type="entry name" value="DUF8206"/>
</dbReference>
<feature type="domain" description="DUF8206" evidence="4">
    <location>
        <begin position="936"/>
        <end position="1016"/>
    </location>
</feature>
<dbReference type="InterPro" id="IPR027417">
    <property type="entry name" value="P-loop_NTPase"/>
</dbReference>
<dbReference type="Pfam" id="PF26633">
    <property type="entry name" value="DUF8206"/>
    <property type="match status" value="1"/>
</dbReference>
<dbReference type="PANTHER" id="PTHR32046:SF11">
    <property type="entry name" value="IMMUNE-ASSOCIATED NUCLEOTIDE-BINDING PROTEIN 10-LIKE"/>
    <property type="match status" value="1"/>
</dbReference>
<dbReference type="InterPro" id="IPR056073">
    <property type="entry name" value="DUF7656"/>
</dbReference>
<feature type="coiled-coil region" evidence="1">
    <location>
        <begin position="894"/>
        <end position="924"/>
    </location>
</feature>
<dbReference type="SUPFAM" id="SSF52540">
    <property type="entry name" value="P-loop containing nucleoside triphosphate hydrolases"/>
    <property type="match status" value="2"/>
</dbReference>
<feature type="region of interest" description="Disordered" evidence="2">
    <location>
        <begin position="1191"/>
        <end position="1246"/>
    </location>
</feature>
<evidence type="ECO:0000313" key="5">
    <source>
        <dbReference type="EMBL" id="KAH7242172.1"/>
    </source>
</evidence>
<evidence type="ECO:0000259" key="3">
    <source>
        <dbReference type="Pfam" id="PF24676"/>
    </source>
</evidence>
<comment type="caution">
    <text evidence="5">The sequence shown here is derived from an EMBL/GenBank/DDBJ whole genome shotgun (WGS) entry which is preliminary data.</text>
</comment>
<dbReference type="OrthoDB" id="8954335at2759"/>
<keyword evidence="6" id="KW-1185">Reference proteome</keyword>
<dbReference type="Proteomes" id="UP000813427">
    <property type="component" value="Unassembled WGS sequence"/>
</dbReference>
<dbReference type="InterPro" id="IPR025662">
    <property type="entry name" value="Sigma_54_int_dom_ATP-bd_1"/>
</dbReference>
<feature type="domain" description="DUF7656" evidence="3">
    <location>
        <begin position="381"/>
        <end position="468"/>
    </location>
</feature>
<evidence type="ECO:0000256" key="2">
    <source>
        <dbReference type="SAM" id="MobiDB-lite"/>
    </source>
</evidence>
<evidence type="ECO:0008006" key="7">
    <source>
        <dbReference type="Google" id="ProtNLM"/>
    </source>
</evidence>
<feature type="compositionally biased region" description="Polar residues" evidence="2">
    <location>
        <begin position="1200"/>
        <end position="1211"/>
    </location>
</feature>
<dbReference type="EMBL" id="JAGPXF010000005">
    <property type="protein sequence ID" value="KAH7242172.1"/>
    <property type="molecule type" value="Genomic_DNA"/>
</dbReference>